<evidence type="ECO:0000259" key="3">
    <source>
        <dbReference type="Pfam" id="PF07687"/>
    </source>
</evidence>
<dbReference type="SUPFAM" id="SSF53187">
    <property type="entry name" value="Zn-dependent exopeptidases"/>
    <property type="match status" value="1"/>
</dbReference>
<feature type="binding site" evidence="2">
    <location>
        <position position="145"/>
    </location>
    <ligand>
        <name>Mn(2+)</name>
        <dbReference type="ChEBI" id="CHEBI:29035"/>
        <label>2</label>
    </ligand>
</feature>
<dbReference type="PANTHER" id="PTHR11014">
    <property type="entry name" value="PEPTIDASE M20 FAMILY MEMBER"/>
    <property type="match status" value="1"/>
</dbReference>
<dbReference type="GO" id="GO:0016787">
    <property type="term" value="F:hydrolase activity"/>
    <property type="evidence" value="ECO:0007669"/>
    <property type="project" value="UniProtKB-KW"/>
</dbReference>
<feature type="binding site" evidence="2">
    <location>
        <position position="147"/>
    </location>
    <ligand>
        <name>Mn(2+)</name>
        <dbReference type="ChEBI" id="CHEBI:29035"/>
        <label>2</label>
    </ligand>
</feature>
<keyword evidence="1 4" id="KW-0378">Hydrolase</keyword>
<dbReference type="Gene3D" id="3.30.70.360">
    <property type="match status" value="1"/>
</dbReference>
<dbReference type="Pfam" id="PF07687">
    <property type="entry name" value="M20_dimer"/>
    <property type="match status" value="1"/>
</dbReference>
<sequence>MTSAPLKKICTNTTGLMIEWESYLLMPSIPTWEERRRIFDYEEFKMSYLEKAKQLFDEAKAVRRQIHQHPEVGFDLPDTMALIKKKLDEHGIAYRQLGNTHALVGTLGDATKGKTLLLRADMDGLPMVEETDLEFAAKNQCAHLCGHDIHATGLLVTLIMLKADEDKLQGQIKFLFQPAEETLNGGKLMVEQGVLENPKPDAGMALHMWPNGEKPGILIHKEAALASALNFKIEIKGKGAHGAMPYNGVDPVFVASQIINGTNGILARELPSSKGASLSMGSINAPGGAINIVPPNAYLEGTSRSLYDDSAKHMAKRLPEIVEHIGKAFRAETVYEEVANVPALVNTPAMSELVKASAEEVLGEGYDVKYIDPILASEDYAHIASRLPESCYFFVSCPQPDADGNVYAVHHPKVVFNEEALIIGPATMAQAAVNWLASHR</sequence>
<dbReference type="PANTHER" id="PTHR11014:SF63">
    <property type="entry name" value="METALLOPEPTIDASE, PUTATIVE (AFU_ORTHOLOGUE AFUA_6G09600)-RELATED"/>
    <property type="match status" value="1"/>
</dbReference>
<keyword evidence="2" id="KW-0479">Metal-binding</keyword>
<proteinExistence type="predicted"/>
<accession>A0A380VBQ1</accession>
<feature type="binding site" evidence="2">
    <location>
        <position position="181"/>
    </location>
    <ligand>
        <name>Mn(2+)</name>
        <dbReference type="ChEBI" id="CHEBI:29035"/>
        <label>2</label>
    </ligand>
</feature>
<dbReference type="EMBL" id="UFSB01000001">
    <property type="protein sequence ID" value="SUU35436.1"/>
    <property type="molecule type" value="Genomic_DNA"/>
</dbReference>
<dbReference type="SUPFAM" id="SSF55031">
    <property type="entry name" value="Bacterial exopeptidase dimerisation domain"/>
    <property type="match status" value="1"/>
</dbReference>
<dbReference type="InterPro" id="IPR002933">
    <property type="entry name" value="Peptidase_M20"/>
</dbReference>
<name>A0A380VBQ1_9PAST</name>
<protein>
    <submittedName>
        <fullName evidence="4">Amidohydrolase</fullName>
        <ecNumber evidence="4">3.-.-.-</ecNumber>
    </submittedName>
</protein>
<keyword evidence="2" id="KW-0464">Manganese</keyword>
<dbReference type="AlphaFoldDB" id="A0A380VBQ1"/>
<dbReference type="InterPro" id="IPR017439">
    <property type="entry name" value="Amidohydrolase"/>
</dbReference>
<dbReference type="Gene3D" id="3.40.630.10">
    <property type="entry name" value="Zn peptidases"/>
    <property type="match status" value="1"/>
</dbReference>
<evidence type="ECO:0000313" key="4">
    <source>
        <dbReference type="EMBL" id="SUU35436.1"/>
    </source>
</evidence>
<feature type="binding site" evidence="2">
    <location>
        <position position="410"/>
    </location>
    <ligand>
        <name>Mn(2+)</name>
        <dbReference type="ChEBI" id="CHEBI:29035"/>
        <label>2</label>
    </ligand>
</feature>
<organism evidence="4 5">
    <name type="scientific">Actinobacillus seminis</name>
    <dbReference type="NCBI Taxonomy" id="722"/>
    <lineage>
        <taxon>Bacteria</taxon>
        <taxon>Pseudomonadati</taxon>
        <taxon>Pseudomonadota</taxon>
        <taxon>Gammaproteobacteria</taxon>
        <taxon>Pasteurellales</taxon>
        <taxon>Pasteurellaceae</taxon>
        <taxon>Actinobacillus</taxon>
    </lineage>
</organism>
<reference evidence="4 5" key="1">
    <citation type="submission" date="2018-06" db="EMBL/GenBank/DDBJ databases">
        <authorList>
            <consortium name="Pathogen Informatics"/>
            <person name="Doyle S."/>
        </authorList>
    </citation>
    <scope>NUCLEOTIDE SEQUENCE [LARGE SCALE GENOMIC DNA]</scope>
    <source>
        <strain evidence="4 5">NCTC10851</strain>
    </source>
</reference>
<dbReference type="PIRSF" id="PIRSF005962">
    <property type="entry name" value="Pept_M20D_amidohydro"/>
    <property type="match status" value="1"/>
</dbReference>
<evidence type="ECO:0000256" key="2">
    <source>
        <dbReference type="PIRSR" id="PIRSR005962-1"/>
    </source>
</evidence>
<feature type="binding site" evidence="2">
    <location>
        <position position="207"/>
    </location>
    <ligand>
        <name>Mn(2+)</name>
        <dbReference type="ChEBI" id="CHEBI:29035"/>
        <label>2</label>
    </ligand>
</feature>
<dbReference type="NCBIfam" id="TIGR01891">
    <property type="entry name" value="amidohydrolases"/>
    <property type="match status" value="1"/>
</dbReference>
<gene>
    <name evidence="4" type="primary">yxeP_2</name>
    <name evidence="4" type="ORF">NCTC10851_00849</name>
</gene>
<evidence type="ECO:0000313" key="5">
    <source>
        <dbReference type="Proteomes" id="UP000254507"/>
    </source>
</evidence>
<dbReference type="CDD" id="cd03886">
    <property type="entry name" value="M20_Acy1"/>
    <property type="match status" value="1"/>
</dbReference>
<dbReference type="GO" id="GO:0046872">
    <property type="term" value="F:metal ion binding"/>
    <property type="evidence" value="ECO:0007669"/>
    <property type="project" value="UniProtKB-KW"/>
</dbReference>
<dbReference type="InterPro" id="IPR011650">
    <property type="entry name" value="Peptidase_M20_dimer"/>
</dbReference>
<dbReference type="InterPro" id="IPR036264">
    <property type="entry name" value="Bact_exopeptidase_dim_dom"/>
</dbReference>
<dbReference type="Proteomes" id="UP000254507">
    <property type="component" value="Unassembled WGS sequence"/>
</dbReference>
<evidence type="ECO:0000256" key="1">
    <source>
        <dbReference type="ARBA" id="ARBA00022801"/>
    </source>
</evidence>
<comment type="cofactor">
    <cofactor evidence="2">
        <name>Mn(2+)</name>
        <dbReference type="ChEBI" id="CHEBI:29035"/>
    </cofactor>
    <text evidence="2">The Mn(2+) ion enhances activity.</text>
</comment>
<dbReference type="Pfam" id="PF01546">
    <property type="entry name" value="Peptidase_M20"/>
    <property type="match status" value="1"/>
</dbReference>
<dbReference type="EC" id="3.-.-.-" evidence="4"/>
<feature type="domain" description="Peptidase M20 dimerisation" evidence="3">
    <location>
        <begin position="227"/>
        <end position="326"/>
    </location>
</feature>